<dbReference type="NCBIfam" id="TIGR01552">
    <property type="entry name" value="phd_fam"/>
    <property type="match status" value="1"/>
</dbReference>
<dbReference type="EMBL" id="MGHU01000053">
    <property type="protein sequence ID" value="OGM76452.1"/>
    <property type="molecule type" value="Genomic_DNA"/>
</dbReference>
<sequence>MKSVSVFDFRNNLATYMNRVVKDETPLFINKFGTPLVVLMPFEKYEETMESSYFGFLTGSEAGVAFENRVRRNKKEKAKVVGLRG</sequence>
<comment type="similarity">
    <text evidence="1 2">Belongs to the phD/YefM antitoxin family.</text>
</comment>
<comment type="caution">
    <text evidence="3">The sequence shown here is derived from an EMBL/GenBank/DDBJ whole genome shotgun (WGS) entry which is preliminary data.</text>
</comment>
<dbReference type="InterPro" id="IPR036165">
    <property type="entry name" value="YefM-like_sf"/>
</dbReference>
<dbReference type="Pfam" id="PF02604">
    <property type="entry name" value="PhdYeFM_antitox"/>
    <property type="match status" value="1"/>
</dbReference>
<gene>
    <name evidence="3" type="ORF">A2188_03165</name>
</gene>
<dbReference type="SUPFAM" id="SSF143120">
    <property type="entry name" value="YefM-like"/>
    <property type="match status" value="1"/>
</dbReference>
<proteinExistence type="inferred from homology"/>
<reference evidence="3 4" key="1">
    <citation type="journal article" date="2016" name="Nat. Commun.">
        <title>Thousands of microbial genomes shed light on interconnected biogeochemical processes in an aquifer system.</title>
        <authorList>
            <person name="Anantharaman K."/>
            <person name="Brown C.T."/>
            <person name="Hug L.A."/>
            <person name="Sharon I."/>
            <person name="Castelle C.J."/>
            <person name="Probst A.J."/>
            <person name="Thomas B.C."/>
            <person name="Singh A."/>
            <person name="Wilkins M.J."/>
            <person name="Karaoz U."/>
            <person name="Brodie E.L."/>
            <person name="Williams K.H."/>
            <person name="Hubbard S.S."/>
            <person name="Banfield J.F."/>
        </authorList>
    </citation>
    <scope>NUCLEOTIDE SEQUENCE [LARGE SCALE GENOMIC DNA]</scope>
</reference>
<name>A0A1F8CJL0_9BACT</name>
<dbReference type="Proteomes" id="UP000179241">
    <property type="component" value="Unassembled WGS sequence"/>
</dbReference>
<dbReference type="InterPro" id="IPR006442">
    <property type="entry name" value="Antitoxin_Phd/YefM"/>
</dbReference>
<protein>
    <recommendedName>
        <fullName evidence="2">Antitoxin</fullName>
    </recommendedName>
</protein>
<evidence type="ECO:0000256" key="2">
    <source>
        <dbReference type="RuleBase" id="RU362080"/>
    </source>
</evidence>
<evidence type="ECO:0000313" key="3">
    <source>
        <dbReference type="EMBL" id="OGM76452.1"/>
    </source>
</evidence>
<accession>A0A1F8CJL0</accession>
<evidence type="ECO:0000256" key="1">
    <source>
        <dbReference type="ARBA" id="ARBA00009981"/>
    </source>
</evidence>
<dbReference type="Gene3D" id="3.40.1620.10">
    <property type="entry name" value="YefM-like domain"/>
    <property type="match status" value="1"/>
</dbReference>
<dbReference type="AlphaFoldDB" id="A0A1F8CJL0"/>
<comment type="function">
    <text evidence="2">Antitoxin component of a type II toxin-antitoxin (TA) system.</text>
</comment>
<evidence type="ECO:0000313" key="4">
    <source>
        <dbReference type="Proteomes" id="UP000179241"/>
    </source>
</evidence>
<organism evidence="3 4">
    <name type="scientific">Candidatus Woesebacteria bacterium RIFOXYA1_FULL_43_9</name>
    <dbReference type="NCBI Taxonomy" id="1802534"/>
    <lineage>
        <taxon>Bacteria</taxon>
        <taxon>Candidatus Woeseibacteriota</taxon>
    </lineage>
</organism>